<evidence type="ECO:0000256" key="4">
    <source>
        <dbReference type="PIRSR" id="PIRSR000097-3"/>
    </source>
</evidence>
<evidence type="ECO:0000256" key="2">
    <source>
        <dbReference type="PIRSR" id="PIRSR000097-1"/>
    </source>
</evidence>
<dbReference type="PROSITE" id="PS00063">
    <property type="entry name" value="ALDOKETO_REDUCTASE_3"/>
    <property type="match status" value="1"/>
</dbReference>
<dbReference type="InterPro" id="IPR020471">
    <property type="entry name" value="AKR"/>
</dbReference>
<protein>
    <submittedName>
        <fullName evidence="7">D-galacturonate reductase-like</fullName>
    </submittedName>
</protein>
<dbReference type="InterPro" id="IPR023210">
    <property type="entry name" value="NADP_OxRdtase_dom"/>
</dbReference>
<dbReference type="InterPro" id="IPR018170">
    <property type="entry name" value="Aldo/ket_reductase_CS"/>
</dbReference>
<evidence type="ECO:0000313" key="7">
    <source>
        <dbReference type="RefSeq" id="XP_022156060.1"/>
    </source>
</evidence>
<keyword evidence="1" id="KW-0560">Oxidoreductase</keyword>
<organism evidence="6 7">
    <name type="scientific">Momordica charantia</name>
    <name type="common">Bitter gourd</name>
    <name type="synonym">Balsam pear</name>
    <dbReference type="NCBI Taxonomy" id="3673"/>
    <lineage>
        <taxon>Eukaryota</taxon>
        <taxon>Viridiplantae</taxon>
        <taxon>Streptophyta</taxon>
        <taxon>Embryophyta</taxon>
        <taxon>Tracheophyta</taxon>
        <taxon>Spermatophyta</taxon>
        <taxon>Magnoliopsida</taxon>
        <taxon>eudicotyledons</taxon>
        <taxon>Gunneridae</taxon>
        <taxon>Pentapetalae</taxon>
        <taxon>rosids</taxon>
        <taxon>fabids</taxon>
        <taxon>Cucurbitales</taxon>
        <taxon>Cucurbitaceae</taxon>
        <taxon>Momordiceae</taxon>
        <taxon>Momordica</taxon>
    </lineage>
</organism>
<name>A0A6J1DP86_MOMCH</name>
<reference evidence="7" key="1">
    <citation type="submission" date="2025-08" db="UniProtKB">
        <authorList>
            <consortium name="RefSeq"/>
        </authorList>
    </citation>
    <scope>IDENTIFICATION</scope>
    <source>
        <strain evidence="7">OHB3-1</strain>
    </source>
</reference>
<sequence>MGVTIPTVALSSSGQSMPVVGMGTMSMTGPEVTRAAVVEAIRAGYRHFDTSYSYRSEQPLGEAIREALELGLIESRGELFITSKLACGFADPPLVLDGIKASLRNLELEYLDMYLIHIPLKLNPQVRQVPVAKEDISAIDLKGVWEKMEECQTLGLTKAIGVSNFSPKKLEELLSFAKIPPTLDQVEMSPLWHQSKLREFCKGKGIHVTAYSPLGAVGTMWGHSNIVESDVIAQIAKAKGKTTAQIALRWVYEQGVSIVAKSFDKERMRQNIDIFDWSLSDEESAKIAQLPQQKAVVFANVYGHHDVVLDLDAGL</sequence>
<dbReference type="FunFam" id="3.20.20.100:FF:000014">
    <property type="entry name" value="NAD(P)-linked oxidoreductase superfamily protein"/>
    <property type="match status" value="1"/>
</dbReference>
<dbReference type="PROSITE" id="PS00798">
    <property type="entry name" value="ALDOKETO_REDUCTASE_1"/>
    <property type="match status" value="1"/>
</dbReference>
<accession>A0A6J1DP86</accession>
<gene>
    <name evidence="7" type="primary">LOC111023026</name>
</gene>
<dbReference type="PIRSF" id="PIRSF000097">
    <property type="entry name" value="AKR"/>
    <property type="match status" value="1"/>
</dbReference>
<feature type="binding site" evidence="3">
    <location>
        <position position="117"/>
    </location>
    <ligand>
        <name>substrate</name>
    </ligand>
</feature>
<dbReference type="InterPro" id="IPR036812">
    <property type="entry name" value="NAD(P)_OxRdtase_dom_sf"/>
</dbReference>
<evidence type="ECO:0000259" key="5">
    <source>
        <dbReference type="Pfam" id="PF00248"/>
    </source>
</evidence>
<dbReference type="SUPFAM" id="SSF51430">
    <property type="entry name" value="NAD(P)-linked oxidoreductase"/>
    <property type="match status" value="1"/>
</dbReference>
<dbReference type="PRINTS" id="PR00069">
    <property type="entry name" value="ALDKETRDTASE"/>
</dbReference>
<dbReference type="CDD" id="cd19124">
    <property type="entry name" value="AKR_AKR4A_4B"/>
    <property type="match status" value="1"/>
</dbReference>
<evidence type="ECO:0000256" key="3">
    <source>
        <dbReference type="PIRSR" id="PIRSR000097-2"/>
    </source>
</evidence>
<dbReference type="RefSeq" id="XP_022156060.1">
    <property type="nucleotide sequence ID" value="XM_022300368.1"/>
</dbReference>
<dbReference type="GO" id="GO:0016616">
    <property type="term" value="F:oxidoreductase activity, acting on the CH-OH group of donors, NAD or NADP as acceptor"/>
    <property type="evidence" value="ECO:0007669"/>
    <property type="project" value="InterPro"/>
</dbReference>
<evidence type="ECO:0000313" key="6">
    <source>
        <dbReference type="Proteomes" id="UP000504603"/>
    </source>
</evidence>
<dbReference type="KEGG" id="mcha:111023026"/>
<dbReference type="GO" id="GO:0044550">
    <property type="term" value="P:secondary metabolite biosynthetic process"/>
    <property type="evidence" value="ECO:0007669"/>
    <property type="project" value="UniProtKB-ARBA"/>
</dbReference>
<evidence type="ECO:0000256" key="1">
    <source>
        <dbReference type="ARBA" id="ARBA00023002"/>
    </source>
</evidence>
<dbReference type="PANTHER" id="PTHR11732">
    <property type="entry name" value="ALDO/KETO REDUCTASE"/>
    <property type="match status" value="1"/>
</dbReference>
<feature type="site" description="Lowers pKa of active site Tyr" evidence="4">
    <location>
        <position position="84"/>
    </location>
</feature>
<dbReference type="AlphaFoldDB" id="A0A6J1DP86"/>
<proteinExistence type="predicted"/>
<dbReference type="Proteomes" id="UP000504603">
    <property type="component" value="Unplaced"/>
</dbReference>
<keyword evidence="6" id="KW-1185">Reference proteome</keyword>
<dbReference type="Pfam" id="PF00248">
    <property type="entry name" value="Aldo_ket_red"/>
    <property type="match status" value="1"/>
</dbReference>
<dbReference type="GeneID" id="111023026"/>
<dbReference type="PROSITE" id="PS00062">
    <property type="entry name" value="ALDOKETO_REDUCTASE_2"/>
    <property type="match status" value="1"/>
</dbReference>
<dbReference type="Gene3D" id="3.20.20.100">
    <property type="entry name" value="NADP-dependent oxidoreductase domain"/>
    <property type="match status" value="1"/>
</dbReference>
<dbReference type="OrthoDB" id="416253at2759"/>
<dbReference type="InterPro" id="IPR044497">
    <property type="entry name" value="AKR4A/B"/>
</dbReference>
<feature type="domain" description="NADP-dependent oxidoreductase" evidence="5">
    <location>
        <begin position="20"/>
        <end position="289"/>
    </location>
</feature>
<feature type="active site" description="Proton donor" evidence="2">
    <location>
        <position position="54"/>
    </location>
</feature>